<evidence type="ECO:0000313" key="2">
    <source>
        <dbReference type="Proteomes" id="UP001600941"/>
    </source>
</evidence>
<comment type="caution">
    <text evidence="1">The sequence shown here is derived from an EMBL/GenBank/DDBJ whole genome shotgun (WGS) entry which is preliminary data.</text>
</comment>
<reference evidence="1 2" key="1">
    <citation type="submission" date="2024-04" db="EMBL/GenBank/DDBJ databases">
        <title>Defined microbial consortia suppress multidrug-resistant proinflammatory Enterobacteriaceae via ecological control.</title>
        <authorList>
            <person name="Furuichi M."/>
            <person name="Kawaguchi T."/>
            <person name="Pust M."/>
            <person name="Yasuma K."/>
            <person name="Plichta D."/>
            <person name="Hasegawa N."/>
            <person name="Ohya T."/>
            <person name="Bhattarai S."/>
            <person name="Sasajima S."/>
            <person name="Aoto Y."/>
            <person name="Tuganbaev T."/>
            <person name="Yaginuma M."/>
            <person name="Ueda M."/>
            <person name="Okahashi N."/>
            <person name="Amafuji K."/>
            <person name="Kiridooshi Y."/>
            <person name="Sugita K."/>
            <person name="Strazar M."/>
            <person name="Skelly A."/>
            <person name="Suda W."/>
            <person name="Hattori M."/>
            <person name="Nakamoto N."/>
            <person name="Caballero S."/>
            <person name="Norman J."/>
            <person name="Olle B."/>
            <person name="Tanoue T."/>
            <person name="Arita M."/>
            <person name="Bucci V."/>
            <person name="Atarashi K."/>
            <person name="Xavier R."/>
            <person name="Honda K."/>
        </authorList>
    </citation>
    <scope>NUCLEOTIDE SEQUENCE [LARGE SCALE GENOMIC DNA]</scope>
    <source>
        <strain evidence="2">k34-0107-D12</strain>
    </source>
</reference>
<dbReference type="EMBL" id="BAABZQ010000001">
    <property type="protein sequence ID" value="GAA6502628.1"/>
    <property type="molecule type" value="Genomic_DNA"/>
</dbReference>
<proteinExistence type="predicted"/>
<protein>
    <submittedName>
        <fullName evidence="1">Uncharacterized protein</fullName>
    </submittedName>
</protein>
<evidence type="ECO:0000313" key="1">
    <source>
        <dbReference type="EMBL" id="GAA6502628.1"/>
    </source>
</evidence>
<gene>
    <name evidence="1" type="ORF">K340107D12_54440</name>
</gene>
<name>A0ABQ0C1G7_9FIRM</name>
<accession>A0ABQ0C1G7</accession>
<organism evidence="1 2">
    <name type="scientific">Blautia parvula</name>
    <dbReference type="NCBI Taxonomy" id="2877527"/>
    <lineage>
        <taxon>Bacteria</taxon>
        <taxon>Bacillati</taxon>
        <taxon>Bacillota</taxon>
        <taxon>Clostridia</taxon>
        <taxon>Lachnospirales</taxon>
        <taxon>Lachnospiraceae</taxon>
        <taxon>Blautia</taxon>
    </lineage>
</organism>
<keyword evidence="2" id="KW-1185">Reference proteome</keyword>
<sequence length="246" mass="27049">MKSSKLQGSIFKIKILAFAGILLLIWCGYRLIKTGLEEQQDYEFLAVSEEQEIPQEFLEELAERRGVTVVSAVLDVPVRLEIEGYRMEVTAEAVDMETFPLHIEECLTGLETGSKIPVFFTARSLDNLTDRYSYAITKSRKKELQNRALGMTVCIAGAAAGPVKDAASDSSGNTEQNRQVPAGTEGILAARVRGEDGQIYLSYESGRKLLEAEGQNVQVKKVYIKLHGKSAADALKNSLLSAGLRM</sequence>
<dbReference type="Proteomes" id="UP001600941">
    <property type="component" value="Unassembled WGS sequence"/>
</dbReference>
<dbReference type="RefSeq" id="WP_227211781.1">
    <property type="nucleotide sequence ID" value="NZ_BAABZQ010000001.1"/>
</dbReference>